<reference evidence="1 2" key="1">
    <citation type="submission" date="2020-07" db="EMBL/GenBank/DDBJ databases">
        <title>Complete genome sequence of Klebsiella pneumoniae phage Miami.</title>
        <authorList>
            <person name="Mora D.A."/>
            <person name="Lessor L."/>
            <person name="Gill J."/>
            <person name="Liu M."/>
        </authorList>
    </citation>
    <scope>NUCLEOTIDE SEQUENCE [LARGE SCALE GENOMIC DNA]</scope>
</reference>
<proteinExistence type="predicted"/>
<accession>A0A873WGA5</accession>
<evidence type="ECO:0000313" key="2">
    <source>
        <dbReference type="Proteomes" id="UP000662782"/>
    </source>
</evidence>
<protein>
    <recommendedName>
        <fullName evidence="3">Virion structural protein</fullName>
    </recommendedName>
</protein>
<dbReference type="Proteomes" id="UP000662782">
    <property type="component" value="Segment"/>
</dbReference>
<dbReference type="InterPro" id="IPR055617">
    <property type="entry name" value="DUF7193"/>
</dbReference>
<evidence type="ECO:0008006" key="3">
    <source>
        <dbReference type="Google" id="ProtNLM"/>
    </source>
</evidence>
<dbReference type="EMBL" id="MT701590">
    <property type="protein sequence ID" value="QPB09343.1"/>
    <property type="molecule type" value="Genomic_DNA"/>
</dbReference>
<sequence>MSVSLVQPRTDLIRYAESNMWSSPYNDQQFRLELQRISPPVGLVNTFTYMGKGRGLPDSTTPHHVYTLSGTSLGYWNFINKNIKTNPVDTWVRVDWLSHQRGVYIELYRPDGRIYPRDCAWIMRTYDGAHLLCVERLTNYPLPLNDNFYLRCYTPDWDIYRGVEGTDENNGFQYTSFVGPTQANLTALQTQLNTWSGLGGLSSIYVDGIKCPSLPTVSAVTLNTIVEIFYDPTVYRVDNYDLKTLPDFYSDLDSKRKYIVHPPKVEGDWAFRYFDDCDIYITTPAGKGLYFNINSPDALRQLTHADYSVSADYIATLIDTLADLKNRDDLKLQVIYRSTNWSHDLVWEANRIRYLYRLDDNGIINAMTAVHSTLPEWTASGLENSYSMLINRQKWGELTDENIVKALGFNALTQALASSPVSMPYVEGYAGYDVPVSFQEACVAFEYDADGLLINNYPLTNALKYAPNNPTCAMVEFIAGSPAITRHQVIGSDPVTLLSNWSYLALQSGRLVSTGESDGKWVPAVLGTDYTVTNGVLTWIHDSTNRIGRVIFNDVFLYKDFTLSHLDNSIYFAITEIWEGGGIAADIAPANIYIWMNGHPLILNVDYVMDYPRVFINNKMYLNESGENDFVVAAFGISTSLTQPVEESELGYIVGGTIGVNGRYNIRDGRDTRLIAAGRLFPSDGIDDSEQHAPQNAGYSLNGYPYQVKHVYQTVQKAVDFNNYPRYAEDRDLDNRICTYLTTYCEKPGPIVWPNISDKYRLFSPFLNQIVNAILLKIITIPAPTTGGVFSKQVINELTKDYQWLLDYDPAFLKYDLRYYTINPFSMAGMQTVTTAQLLFITQVNEIYLNSACGIEGYFEVNNNV</sequence>
<evidence type="ECO:0000313" key="1">
    <source>
        <dbReference type="EMBL" id="QPB09343.1"/>
    </source>
</evidence>
<organism evidence="1 2">
    <name type="scientific">Klebsiella phage Miami</name>
    <dbReference type="NCBI Taxonomy" id="2767581"/>
    <lineage>
        <taxon>Viruses</taxon>
        <taxon>Duplodnaviria</taxon>
        <taxon>Heunggongvirae</taxon>
        <taxon>Uroviricota</taxon>
        <taxon>Caudoviricetes</taxon>
        <taxon>Chimalliviridae</taxon>
        <taxon>Miamivirus</taxon>
        <taxon>Miamivirus miami</taxon>
    </lineage>
</organism>
<name>A0A873WGA5_9CAUD</name>
<gene>
    <name evidence="1" type="ORF">CPT_Miami_248</name>
</gene>
<keyword evidence="2" id="KW-1185">Reference proteome</keyword>
<dbReference type="Pfam" id="PF23823">
    <property type="entry name" value="DUF7193"/>
    <property type="match status" value="1"/>
</dbReference>